<dbReference type="InterPro" id="IPR051918">
    <property type="entry name" value="STPP_CPPED1"/>
</dbReference>
<dbReference type="Gene3D" id="3.60.21.10">
    <property type="match status" value="1"/>
</dbReference>
<reference evidence="6" key="1">
    <citation type="journal article" date="2019" name="Int. J. Syst. Evol. Microbiol.">
        <title>The Global Catalogue of Microorganisms (GCM) 10K type strain sequencing project: providing services to taxonomists for standard genome sequencing and annotation.</title>
        <authorList>
            <consortium name="The Broad Institute Genomics Platform"/>
            <consortium name="The Broad Institute Genome Sequencing Center for Infectious Disease"/>
            <person name="Wu L."/>
            <person name="Ma J."/>
        </authorList>
    </citation>
    <scope>NUCLEOTIDE SEQUENCE [LARGE SCALE GENOMIC DNA]</scope>
    <source>
        <strain evidence="6">JCM 17975</strain>
    </source>
</reference>
<keyword evidence="6" id="KW-1185">Reference proteome</keyword>
<feature type="domain" description="Calcineurin-like phosphoesterase" evidence="2">
    <location>
        <begin position="197"/>
        <end position="381"/>
    </location>
</feature>
<dbReference type="Gene3D" id="2.60.40.10">
    <property type="entry name" value="Immunoglobulins"/>
    <property type="match status" value="1"/>
</dbReference>
<dbReference type="EMBL" id="BAABHM010000009">
    <property type="protein sequence ID" value="GAA4697250.1"/>
    <property type="molecule type" value="Genomic_DNA"/>
</dbReference>
<dbReference type="Pfam" id="PF16370">
    <property type="entry name" value="MetallophosC"/>
    <property type="match status" value="1"/>
</dbReference>
<protein>
    <submittedName>
        <fullName evidence="5">Calcineurin-like phosphoesterase family protein</fullName>
    </submittedName>
</protein>
<dbReference type="InterPro" id="IPR013783">
    <property type="entry name" value="Ig-like_fold"/>
</dbReference>
<evidence type="ECO:0000259" key="3">
    <source>
        <dbReference type="Pfam" id="PF16370"/>
    </source>
</evidence>
<dbReference type="PANTHER" id="PTHR43143">
    <property type="entry name" value="METALLOPHOSPHOESTERASE, CALCINEURIN SUPERFAMILY"/>
    <property type="match status" value="1"/>
</dbReference>
<dbReference type="PANTHER" id="PTHR43143:SF6">
    <property type="entry name" value="BLL3016 PROTEIN"/>
    <property type="match status" value="1"/>
</dbReference>
<dbReference type="InterPro" id="IPR029052">
    <property type="entry name" value="Metallo-depent_PP-like"/>
</dbReference>
<dbReference type="InterPro" id="IPR032285">
    <property type="entry name" value="Metallophos_N"/>
</dbReference>
<dbReference type="SUPFAM" id="SSF56300">
    <property type="entry name" value="Metallo-dependent phosphatases"/>
    <property type="match status" value="1"/>
</dbReference>
<dbReference type="Pfam" id="PF16371">
    <property type="entry name" value="MetallophosN"/>
    <property type="match status" value="1"/>
</dbReference>
<evidence type="ECO:0000313" key="6">
    <source>
        <dbReference type="Proteomes" id="UP001500843"/>
    </source>
</evidence>
<dbReference type="InterPro" id="IPR004843">
    <property type="entry name" value="Calcineurin-like_PHP"/>
</dbReference>
<dbReference type="RefSeq" id="WP_253874380.1">
    <property type="nucleotide sequence ID" value="NZ_BAABHM010000009.1"/>
</dbReference>
<dbReference type="Pfam" id="PF00149">
    <property type="entry name" value="Metallophos"/>
    <property type="match status" value="1"/>
</dbReference>
<feature type="domain" description="Calcineurin-like phosphoesterase C-terminal" evidence="3">
    <location>
        <begin position="411"/>
        <end position="602"/>
    </location>
</feature>
<proteinExistence type="predicted"/>
<name>A0ABP8WY45_9MICO</name>
<feature type="domain" description="Calcineurin-like phosphoesterase N-terminal" evidence="4">
    <location>
        <begin position="94"/>
        <end position="154"/>
    </location>
</feature>
<evidence type="ECO:0000259" key="2">
    <source>
        <dbReference type="Pfam" id="PF00149"/>
    </source>
</evidence>
<gene>
    <name evidence="5" type="ORF">GCM10023198_16750</name>
</gene>
<evidence type="ECO:0000259" key="4">
    <source>
        <dbReference type="Pfam" id="PF16371"/>
    </source>
</evidence>
<organism evidence="5 6">
    <name type="scientific">Promicromonospora umidemergens</name>
    <dbReference type="NCBI Taxonomy" id="629679"/>
    <lineage>
        <taxon>Bacteria</taxon>
        <taxon>Bacillati</taxon>
        <taxon>Actinomycetota</taxon>
        <taxon>Actinomycetes</taxon>
        <taxon>Micrococcales</taxon>
        <taxon>Promicromonosporaceae</taxon>
        <taxon>Promicromonospora</taxon>
    </lineage>
</organism>
<feature type="signal peptide" evidence="1">
    <location>
        <begin position="1"/>
        <end position="38"/>
    </location>
</feature>
<comment type="caution">
    <text evidence="5">The sequence shown here is derived from an EMBL/GenBank/DDBJ whole genome shotgun (WGS) entry which is preliminary data.</text>
</comment>
<evidence type="ECO:0000256" key="1">
    <source>
        <dbReference type="SAM" id="SignalP"/>
    </source>
</evidence>
<accession>A0ABP8WY45</accession>
<evidence type="ECO:0000313" key="5">
    <source>
        <dbReference type="EMBL" id="GAA4697250.1"/>
    </source>
</evidence>
<dbReference type="Proteomes" id="UP001500843">
    <property type="component" value="Unassembled WGS sequence"/>
</dbReference>
<feature type="chain" id="PRO_5047516662" evidence="1">
    <location>
        <begin position="39"/>
        <end position="612"/>
    </location>
</feature>
<sequence length="612" mass="65778">MTSTANRSTTRSHRRLGLTGGGLALVLAGALLPSAAAAPGTGHDTGHDTGHGTGSWAESAYRGAVDVVRGPDGDQQTLDGVVFVDRDQDSEQDRHERGLRGVTVTNGRDVTTTDRRGRYELPAFDNMTVSVTQPRGYQVPVDDDNVAQFFYHHLPEGSPELRYGGLEPTGQLPDEVNFPLATSKITGSAKQHCLIGGDIQTYDLDEVEYARNGAFADLAARTDYTGCGALFIGDVVGDDLSLYPQTRELVSALNGPARFLPGNHDLDFDAASSEHTFDTFRAALGPEYYSYDVGKAHVVALNTVEYAAGSSYTGSLDERQLEWLRNDLAQVPQDRLIVIAAHIPLLDYADEGSSRHQVAQVKEIYELLEGREAVALGGHTHSIENLRAGDSLQGWSDVLGVGELPFTHITAGAISGDWYSGTVLPAGYPAALQRDGGQPGVLTLDITGTRVKERFTVRGEDDSHQMALGVNTPRYREWFAANRSDVGSAPEYTDPLVVSQADLAGTTWLTTNFWMGSTGSTVTAALDDGVALDAVRTQPMRGEAQKVGAEWSDPVAAQQQLVHGGSVAERSMHLWRLELPADLAVGTHTTEVTATDVHGREFTDTLTFEVTG</sequence>
<keyword evidence="1" id="KW-0732">Signal</keyword>
<dbReference type="InterPro" id="IPR032288">
    <property type="entry name" value="Metallophos_C"/>
</dbReference>